<dbReference type="STRING" id="555875.SAMN04488124_0185"/>
<reference evidence="2" key="1">
    <citation type="submission" date="2016-10" db="EMBL/GenBank/DDBJ databases">
        <authorList>
            <person name="Varghese N."/>
            <person name="Submissions S."/>
        </authorList>
    </citation>
    <scope>NUCLEOTIDE SEQUENCE [LARGE SCALE GENOMIC DNA]</scope>
    <source>
        <strain evidence="2">CGMCC 1.8711</strain>
    </source>
</reference>
<evidence type="ECO:0008006" key="3">
    <source>
        <dbReference type="Google" id="ProtNLM"/>
    </source>
</evidence>
<dbReference type="EMBL" id="FOYS01000001">
    <property type="protein sequence ID" value="SFR32789.1"/>
    <property type="molecule type" value="Genomic_DNA"/>
</dbReference>
<accession>A0A1I6FS74</accession>
<sequence>MDTEDSPSYTRRRLLAGLTAVGLTTLGGCVSTGLSLRTDGLSDSDVFESVSLSESWTANRAVGTVSLTDTATTEHSVRELAVIDSEGSSVWNSPIAPGQTSVSDARFPVGKPARLVAADNSGAFVEEVGVTVSGSSFP</sequence>
<gene>
    <name evidence="1" type="ORF">SAMN04488124_0185</name>
</gene>
<evidence type="ECO:0000313" key="2">
    <source>
        <dbReference type="Proteomes" id="UP000243250"/>
    </source>
</evidence>
<keyword evidence="2" id="KW-1185">Reference proteome</keyword>
<dbReference type="RefSeq" id="WP_089875890.1">
    <property type="nucleotide sequence ID" value="NZ_FOYS01000001.1"/>
</dbReference>
<organism evidence="1 2">
    <name type="scientific">Halogeometricum limi</name>
    <dbReference type="NCBI Taxonomy" id="555875"/>
    <lineage>
        <taxon>Archaea</taxon>
        <taxon>Methanobacteriati</taxon>
        <taxon>Methanobacteriota</taxon>
        <taxon>Stenosarchaea group</taxon>
        <taxon>Halobacteria</taxon>
        <taxon>Halobacteriales</taxon>
        <taxon>Haloferacaceae</taxon>
        <taxon>Halogeometricum</taxon>
    </lineage>
</organism>
<evidence type="ECO:0000313" key="1">
    <source>
        <dbReference type="EMBL" id="SFR32789.1"/>
    </source>
</evidence>
<dbReference type="AlphaFoldDB" id="A0A1I6FS74"/>
<name>A0A1I6FS74_9EURY</name>
<proteinExistence type="predicted"/>
<dbReference type="Proteomes" id="UP000243250">
    <property type="component" value="Unassembled WGS sequence"/>
</dbReference>
<dbReference type="OrthoDB" id="282765at2157"/>
<protein>
    <recommendedName>
        <fullName evidence="3">Tat (Twin-arginine translocation) pathway signal sequence</fullName>
    </recommendedName>
</protein>